<gene>
    <name evidence="1" type="ORF">B4U80_10568</name>
</gene>
<dbReference type="VEuPathDB" id="VectorBase:LDEU006110"/>
<dbReference type="OrthoDB" id="2016263at2759"/>
<dbReference type="EMBL" id="NCKV01003235">
    <property type="protein sequence ID" value="RWS25930.1"/>
    <property type="molecule type" value="Genomic_DNA"/>
</dbReference>
<evidence type="ECO:0000313" key="1">
    <source>
        <dbReference type="EMBL" id="RWS25930.1"/>
    </source>
</evidence>
<protein>
    <submittedName>
        <fullName evidence="1">Cadherin-like and PC-esterase domain-containing protein 1</fullName>
    </submittedName>
</protein>
<sequence length="107" mass="12000">MKTLGAGFHQPIQGVHCLSLEEQQKLSAHNAGLSTYAAMHGIQVVDTFNMTVARFKDFYPGKCACHFHLITDIESKSMSTSQQRYHVEGFVNAAYSEIFISRLCSER</sequence>
<comment type="caution">
    <text evidence="1">The sequence shown here is derived from an EMBL/GenBank/DDBJ whole genome shotgun (WGS) entry which is preliminary data.</text>
</comment>
<dbReference type="Proteomes" id="UP000288716">
    <property type="component" value="Unassembled WGS sequence"/>
</dbReference>
<dbReference type="PANTHER" id="PTHR14776:SF1">
    <property type="entry name" value="CADHERIN-LIKE AND PC-ESTERASE DOMAIN-CONTAINING PROTEIN 1"/>
    <property type="match status" value="1"/>
</dbReference>
<dbReference type="PANTHER" id="PTHR14776">
    <property type="entry name" value="CADHERIN-LIKE AND PC-ESTERASE DOMAIN-CONTAINING PROTEIN 1"/>
    <property type="match status" value="1"/>
</dbReference>
<feature type="non-terminal residue" evidence="1">
    <location>
        <position position="107"/>
    </location>
</feature>
<evidence type="ECO:0000313" key="2">
    <source>
        <dbReference type="Proteomes" id="UP000288716"/>
    </source>
</evidence>
<accession>A0A443SEI5</accession>
<proteinExistence type="predicted"/>
<name>A0A443SEI5_9ACAR</name>
<dbReference type="AlphaFoldDB" id="A0A443SEI5"/>
<organism evidence="1 2">
    <name type="scientific">Leptotrombidium deliense</name>
    <dbReference type="NCBI Taxonomy" id="299467"/>
    <lineage>
        <taxon>Eukaryota</taxon>
        <taxon>Metazoa</taxon>
        <taxon>Ecdysozoa</taxon>
        <taxon>Arthropoda</taxon>
        <taxon>Chelicerata</taxon>
        <taxon>Arachnida</taxon>
        <taxon>Acari</taxon>
        <taxon>Acariformes</taxon>
        <taxon>Trombidiformes</taxon>
        <taxon>Prostigmata</taxon>
        <taxon>Anystina</taxon>
        <taxon>Parasitengona</taxon>
        <taxon>Trombiculoidea</taxon>
        <taxon>Trombiculidae</taxon>
        <taxon>Leptotrombidium</taxon>
    </lineage>
</organism>
<reference evidence="1 2" key="1">
    <citation type="journal article" date="2018" name="Gigascience">
        <title>Genomes of trombidid mites reveal novel predicted allergens and laterally-transferred genes associated with secondary metabolism.</title>
        <authorList>
            <person name="Dong X."/>
            <person name="Chaisiri K."/>
            <person name="Xia D."/>
            <person name="Armstrong S.D."/>
            <person name="Fang Y."/>
            <person name="Donnelly M.J."/>
            <person name="Kadowaki T."/>
            <person name="McGarry J.W."/>
            <person name="Darby A.C."/>
            <person name="Makepeace B.L."/>
        </authorList>
    </citation>
    <scope>NUCLEOTIDE SEQUENCE [LARGE SCALE GENOMIC DNA]</scope>
    <source>
        <strain evidence="1">UoL-UT</strain>
    </source>
</reference>
<keyword evidence="2" id="KW-1185">Reference proteome</keyword>